<keyword evidence="2" id="KW-0472">Membrane</keyword>
<feature type="repeat" description="CHCR" evidence="4">
    <location>
        <begin position="577"/>
        <end position="740"/>
    </location>
</feature>
<sequence length="844" mass="93151">MSFMNNEVLCWGHTPTDYALTSLTTSVTVDASTPIPTTSSSGSIGNMGIGALSGLGGYMTLGLVAKAKPNVIGLNESEALIAKDNNGYIIGSDGKPCRSENIDWPATPEEIAILKPYVFAVLPAGSVPTSQVEGLPATTPPTFVPSPVVEIRSSLSLSPVQTIPFPPASTCASAQTTTATYTVRLLTPSPSSKSPLFVVSTPTDRTAAANVGSSIWRFRMKPWIQQIDELVEAGSYKEALALLDSLDVALVADKEARQRQIRALQAVDNFRNAKYDEAVNAFLDLDINPAKVVALYPETISGRLAIPQDDWISLYGGPKPKVPERPATPQPTAPVRSPKPGDSPGTPKSVESPPRAPTPQGSIRGVLKSGLESIVAAAKDDDAASIRSVRRPPKPDNFHRSIEVLMRYLSDRRPKIAGALAQFHITSSQSHEMPILSATSKEDLLALPNAPLSALTPEELVRFAQIVDTALFKSYLLVRPGLLGPLCRVGWCEVSEVEELLREREKYQEMIYLYNGRKMHDRALSLLRQLSEKETDERDKLGPTVSYLQRLGPEHIYQIFEHSRWVFEHNRDIAFEIFTSEEVELPKQPVTDFLEQLDPALCAQYIEYLIDERAETSQDFHDRLAELYLRMTIAAKKRGDDDGRKEAYGKLLQFINTTERYSADRLFGLLPSEDLFEAKAVLLGRLGRHDSALEVYAYRLQDFQKAEEYCKRVYKPNSPTSSVFLTLLRTYLLPGPSAPTAAALLPPALDLISRHSPRLDPVATLQLLPPLVTAQDVRAFLLESLRAPVFDTRVVRNVHKAREEQAARRLMVLQSKRVRITDSRICPQCHKRLGGSVIAVHAPQ</sequence>
<dbReference type="OrthoDB" id="5325112at2759"/>
<dbReference type="STRING" id="154538.A0A1M2W5X0"/>
<evidence type="ECO:0000256" key="5">
    <source>
        <dbReference type="SAM" id="MobiDB-lite"/>
    </source>
</evidence>
<comment type="subcellular location">
    <subcellularLocation>
        <location evidence="1">Endomembrane system</location>
        <topology evidence="1">Peripheral membrane protein</topology>
    </subcellularLocation>
</comment>
<proteinExistence type="inferred from homology"/>
<evidence type="ECO:0000313" key="8">
    <source>
        <dbReference type="EMBL" id="OJT15140.1"/>
    </source>
</evidence>
<dbReference type="InterPro" id="IPR000547">
    <property type="entry name" value="Clathrin_H-chain/VPS_repeat"/>
</dbReference>
<dbReference type="InterPro" id="IPR019452">
    <property type="entry name" value="VPS39/TGF_beta_rcpt-assoc_1"/>
</dbReference>
<dbReference type="GO" id="GO:0012505">
    <property type="term" value="C:endomembrane system"/>
    <property type="evidence" value="ECO:0007669"/>
    <property type="project" value="UniProtKB-SubCell"/>
</dbReference>
<evidence type="ECO:0000313" key="9">
    <source>
        <dbReference type="Proteomes" id="UP000184267"/>
    </source>
</evidence>
<dbReference type="GO" id="GO:0000329">
    <property type="term" value="C:fungal-type vacuole membrane"/>
    <property type="evidence" value="ECO:0007669"/>
    <property type="project" value="TreeGrafter"/>
</dbReference>
<dbReference type="GO" id="GO:0006914">
    <property type="term" value="P:autophagy"/>
    <property type="evidence" value="ECO:0007669"/>
    <property type="project" value="TreeGrafter"/>
</dbReference>
<evidence type="ECO:0000259" key="7">
    <source>
        <dbReference type="Pfam" id="PF10367"/>
    </source>
</evidence>
<dbReference type="GO" id="GO:0034058">
    <property type="term" value="P:endosomal vesicle fusion"/>
    <property type="evidence" value="ECO:0007669"/>
    <property type="project" value="TreeGrafter"/>
</dbReference>
<dbReference type="OMA" id="EEYCNQV"/>
<dbReference type="Pfam" id="PF10366">
    <property type="entry name" value="Vps39_1"/>
    <property type="match status" value="1"/>
</dbReference>
<comment type="similarity">
    <text evidence="3">Belongs to the VAM6/VPS39 family.</text>
</comment>
<protein>
    <submittedName>
        <fullName evidence="8">Vam6/Vps39-like protein</fullName>
    </submittedName>
</protein>
<evidence type="ECO:0000256" key="4">
    <source>
        <dbReference type="PROSITE-ProRule" id="PRU01006"/>
    </source>
</evidence>
<evidence type="ECO:0000256" key="3">
    <source>
        <dbReference type="ARBA" id="ARBA00038201"/>
    </source>
</evidence>
<dbReference type="InterPro" id="IPR019453">
    <property type="entry name" value="VPS39/TGFA1_Znf"/>
</dbReference>
<feature type="domain" description="Vacuolar sorting protein 39/Transforming growth factor beta receptor-associated" evidence="6">
    <location>
        <begin position="467"/>
        <end position="566"/>
    </location>
</feature>
<dbReference type="Pfam" id="PF10367">
    <property type="entry name" value="zf-Vps39_C"/>
    <property type="match status" value="1"/>
</dbReference>
<feature type="region of interest" description="Disordered" evidence="5">
    <location>
        <begin position="316"/>
        <end position="364"/>
    </location>
</feature>
<keyword evidence="9" id="KW-1185">Reference proteome</keyword>
<dbReference type="Proteomes" id="UP000184267">
    <property type="component" value="Unassembled WGS sequence"/>
</dbReference>
<organism evidence="8 9">
    <name type="scientific">Trametes pubescens</name>
    <name type="common">White-rot fungus</name>
    <dbReference type="NCBI Taxonomy" id="154538"/>
    <lineage>
        <taxon>Eukaryota</taxon>
        <taxon>Fungi</taxon>
        <taxon>Dikarya</taxon>
        <taxon>Basidiomycota</taxon>
        <taxon>Agaricomycotina</taxon>
        <taxon>Agaricomycetes</taxon>
        <taxon>Polyporales</taxon>
        <taxon>Polyporaceae</taxon>
        <taxon>Trametes</taxon>
    </lineage>
</organism>
<feature type="domain" description="Vacuolar sorting protein 39/Transforming growth factor beta receptor-associated zinc finger" evidence="7">
    <location>
        <begin position="815"/>
        <end position="841"/>
    </location>
</feature>
<dbReference type="EMBL" id="MNAD01000194">
    <property type="protein sequence ID" value="OJT15140.1"/>
    <property type="molecule type" value="Genomic_DNA"/>
</dbReference>
<dbReference type="GO" id="GO:0006886">
    <property type="term" value="P:intracellular protein transport"/>
    <property type="evidence" value="ECO:0007669"/>
    <property type="project" value="UniProtKB-UniRule"/>
</dbReference>
<gene>
    <name evidence="8" type="ORF">TRAPUB_8312</name>
</gene>
<reference evidence="8 9" key="1">
    <citation type="submission" date="2016-10" db="EMBL/GenBank/DDBJ databases">
        <title>Genome sequence of the basidiomycete white-rot fungus Trametes pubescens.</title>
        <authorList>
            <person name="Makela M.R."/>
            <person name="Granchi Z."/>
            <person name="Peng M."/>
            <person name="De Vries R.P."/>
            <person name="Grigoriev I."/>
            <person name="Riley R."/>
            <person name="Hilden K."/>
        </authorList>
    </citation>
    <scope>NUCLEOTIDE SEQUENCE [LARGE SCALE GENOMIC DNA]</scope>
    <source>
        <strain evidence="8 9">FBCC735</strain>
    </source>
</reference>
<dbReference type="PANTHER" id="PTHR12894:SF49">
    <property type="entry name" value="VAM6_VPS39-LIKE PROTEIN"/>
    <property type="match status" value="1"/>
</dbReference>
<dbReference type="InterPro" id="IPR032914">
    <property type="entry name" value="Vam6/VPS39/TRAP1"/>
</dbReference>
<dbReference type="AlphaFoldDB" id="A0A1M2W5X0"/>
<evidence type="ECO:0000256" key="2">
    <source>
        <dbReference type="ARBA" id="ARBA00023136"/>
    </source>
</evidence>
<dbReference type="PANTHER" id="PTHR12894">
    <property type="entry name" value="CNH DOMAIN CONTAINING"/>
    <property type="match status" value="1"/>
</dbReference>
<comment type="caution">
    <text evidence="8">The sequence shown here is derived from an EMBL/GenBank/DDBJ whole genome shotgun (WGS) entry which is preliminary data.</text>
</comment>
<name>A0A1M2W5X0_TRAPU</name>
<accession>A0A1M2W5X0</accession>
<evidence type="ECO:0000256" key="1">
    <source>
        <dbReference type="ARBA" id="ARBA00004184"/>
    </source>
</evidence>
<dbReference type="PROSITE" id="PS50236">
    <property type="entry name" value="CHCR"/>
    <property type="match status" value="1"/>
</dbReference>
<evidence type="ECO:0000259" key="6">
    <source>
        <dbReference type="Pfam" id="PF10366"/>
    </source>
</evidence>